<feature type="compositionally biased region" description="Basic and acidic residues" evidence="1">
    <location>
        <begin position="223"/>
        <end position="232"/>
    </location>
</feature>
<accession>A0A3N4H4M9</accession>
<dbReference type="Proteomes" id="UP000267536">
    <property type="component" value="Unassembled WGS sequence"/>
</dbReference>
<evidence type="ECO:0000313" key="2">
    <source>
        <dbReference type="EMBL" id="RPA66351.1"/>
    </source>
</evidence>
<comment type="caution">
    <text evidence="2">The sequence shown here is derived from an EMBL/GenBank/DDBJ whole genome shotgun (WGS) entry which is preliminary data.</text>
</comment>
<dbReference type="EMBL" id="RKMH01000001">
    <property type="protein sequence ID" value="RPA66351.1"/>
    <property type="molecule type" value="Genomic_DNA"/>
</dbReference>
<dbReference type="AlphaFoldDB" id="A0A3N4H4M9"/>
<dbReference type="RefSeq" id="WP_123925039.1">
    <property type="nucleotide sequence ID" value="NZ_JBPSDP010000002.1"/>
</dbReference>
<sequence length="398" mass="41905">MTTPQTPPSPIDATTVLSAVPALLGFIPRHSLIVVVLQTPNSVRVAMRYDLSLTADGYAADDLLVVAESLGHIVRRHDSGPVLAVIADDRYSPDDDRYRQVFSLADDCLADSGGLAQGFVVTAFEQHAPWQLIWRRGAGPTGAGVGGRPVGGTMADPYTSPTAVAEAVLTGRRILRDRGEMAAMLTSLPHCDSPNCGFPSSDSPTRAEHVAGQSISARTEMRLAPRRGERSTRPARAGGEPYGGIEPHEGRNAELLRAVLCAMQAPGVPDCATMTVLHRAITTLPVRDAALACAVTDLRAGAEHLWRTLTRRLRGTGRASAATLLAHLHYIGGEGAFAGVALDCALAADPGWKLANLLDQALRGGAAPSLLWGMIDESYGIATDLGVVIPRATLRAVG</sequence>
<dbReference type="OrthoDB" id="3264463at2"/>
<dbReference type="InterPro" id="IPR025447">
    <property type="entry name" value="DUF4192"/>
</dbReference>
<dbReference type="Pfam" id="PF13830">
    <property type="entry name" value="DUF4192"/>
    <property type="match status" value="1"/>
</dbReference>
<keyword evidence="3" id="KW-1185">Reference proteome</keyword>
<evidence type="ECO:0000256" key="1">
    <source>
        <dbReference type="SAM" id="MobiDB-lite"/>
    </source>
</evidence>
<name>A0A3N4H4M9_9ACTN</name>
<gene>
    <name evidence="2" type="ORF">EF294_00300</name>
</gene>
<evidence type="ECO:0000313" key="3">
    <source>
        <dbReference type="Proteomes" id="UP000267536"/>
    </source>
</evidence>
<feature type="region of interest" description="Disordered" evidence="1">
    <location>
        <begin position="223"/>
        <end position="248"/>
    </location>
</feature>
<organism evidence="2 3">
    <name type="scientific">Gordonia oryzae</name>
    <dbReference type="NCBI Taxonomy" id="2487349"/>
    <lineage>
        <taxon>Bacteria</taxon>
        <taxon>Bacillati</taxon>
        <taxon>Actinomycetota</taxon>
        <taxon>Actinomycetes</taxon>
        <taxon>Mycobacteriales</taxon>
        <taxon>Gordoniaceae</taxon>
        <taxon>Gordonia</taxon>
    </lineage>
</organism>
<protein>
    <submittedName>
        <fullName evidence="2">DUF4192 domain-containing protein</fullName>
    </submittedName>
</protein>
<proteinExistence type="predicted"/>
<reference evidence="2 3" key="1">
    <citation type="submission" date="2018-11" db="EMBL/GenBank/DDBJ databases">
        <title>Draft genome sequence of Gordonia sp. RS15-1S isolated from rice stems.</title>
        <authorList>
            <person name="Muangham S."/>
        </authorList>
    </citation>
    <scope>NUCLEOTIDE SEQUENCE [LARGE SCALE GENOMIC DNA]</scope>
    <source>
        <strain evidence="2 3">RS15-1S</strain>
    </source>
</reference>